<evidence type="ECO:0000259" key="2">
    <source>
        <dbReference type="Pfam" id="PF22819"/>
    </source>
</evidence>
<gene>
    <name evidence="5" type="ORF">CD29_17145</name>
</gene>
<feature type="domain" description="TcaA 4th" evidence="3">
    <location>
        <begin position="252"/>
        <end position="309"/>
    </location>
</feature>
<evidence type="ECO:0000313" key="5">
    <source>
        <dbReference type="EMBL" id="KGR76209.1"/>
    </source>
</evidence>
<dbReference type="Pfam" id="PF22820">
    <property type="entry name" value="TcaA_3rd_4th"/>
    <property type="match status" value="1"/>
</dbReference>
<dbReference type="Pfam" id="PF25155">
    <property type="entry name" value="NTF2_YvbJ"/>
    <property type="match status" value="1"/>
</dbReference>
<proteinExistence type="predicted"/>
<evidence type="ECO:0000259" key="4">
    <source>
        <dbReference type="Pfam" id="PF25155"/>
    </source>
</evidence>
<dbReference type="OrthoDB" id="1682769at2"/>
<dbReference type="STRING" id="1384049.CD29_17145"/>
<evidence type="ECO:0000259" key="3">
    <source>
        <dbReference type="Pfam" id="PF22820"/>
    </source>
</evidence>
<dbReference type="Pfam" id="PF22819">
    <property type="entry name" value="TcaA_5th"/>
    <property type="match status" value="1"/>
</dbReference>
<dbReference type="PANTHER" id="PTHR40038">
    <property type="entry name" value="MEMBRANE-ASSOCIATED PROTEIN TCAA"/>
    <property type="match status" value="1"/>
</dbReference>
<evidence type="ECO:0000313" key="6">
    <source>
        <dbReference type="Proteomes" id="UP000030416"/>
    </source>
</evidence>
<accession>A0A0A3HUT5</accession>
<dbReference type="RefSeq" id="WP_036189329.1">
    <property type="nucleotide sequence ID" value="NZ_AVDA01000027.1"/>
</dbReference>
<feature type="domain" description="TcaA protein NTF2-like" evidence="2">
    <location>
        <begin position="478"/>
        <end position="588"/>
    </location>
</feature>
<dbReference type="InterPro" id="IPR054528">
    <property type="entry name" value="TcaA_5th"/>
</dbReference>
<keyword evidence="1" id="KW-0472">Membrane</keyword>
<keyword evidence="1" id="KW-0812">Transmembrane</keyword>
<comment type="caution">
    <text evidence="5">The sequence shown here is derived from an EMBL/GenBank/DDBJ whole genome shotgun (WGS) entry which is preliminary data.</text>
</comment>
<reference evidence="5 6" key="1">
    <citation type="submission" date="2014-02" db="EMBL/GenBank/DDBJ databases">
        <title>Draft genome sequence of Lysinibacillus manganicus DSM 26584T.</title>
        <authorList>
            <person name="Zhang F."/>
            <person name="Wang G."/>
            <person name="Zhang L."/>
        </authorList>
    </citation>
    <scope>NUCLEOTIDE SEQUENCE [LARGE SCALE GENOMIC DNA]</scope>
    <source>
        <strain evidence="5 6">DSM 26584</strain>
    </source>
</reference>
<evidence type="ECO:0008006" key="7">
    <source>
        <dbReference type="Google" id="ProtNLM"/>
    </source>
</evidence>
<feature type="domain" description="YvbJ-like NTF2-like" evidence="4">
    <location>
        <begin position="325"/>
        <end position="440"/>
    </location>
</feature>
<dbReference type="EMBL" id="JPVN01000027">
    <property type="protein sequence ID" value="KGR76209.1"/>
    <property type="molecule type" value="Genomic_DNA"/>
</dbReference>
<dbReference type="InterPro" id="IPR054530">
    <property type="entry name" value="TcaA_4th"/>
</dbReference>
<dbReference type="PANTHER" id="PTHR40038:SF1">
    <property type="entry name" value="MEMBRANE-ASSOCIATED PROTEIN TCAA"/>
    <property type="match status" value="1"/>
</dbReference>
<dbReference type="AlphaFoldDB" id="A0A0A3HUT5"/>
<dbReference type="InterPro" id="IPR056902">
    <property type="entry name" value="NTF2_YvbJ"/>
</dbReference>
<organism evidence="5 6">
    <name type="scientific">Ureibacillus manganicus DSM 26584</name>
    <dbReference type="NCBI Taxonomy" id="1384049"/>
    <lineage>
        <taxon>Bacteria</taxon>
        <taxon>Bacillati</taxon>
        <taxon>Bacillota</taxon>
        <taxon>Bacilli</taxon>
        <taxon>Bacillales</taxon>
        <taxon>Caryophanaceae</taxon>
        <taxon>Ureibacillus</taxon>
    </lineage>
</organism>
<dbReference type="eggNOG" id="COG4640">
    <property type="taxonomic scope" value="Bacteria"/>
</dbReference>
<dbReference type="Proteomes" id="UP000030416">
    <property type="component" value="Unassembled WGS sequence"/>
</dbReference>
<keyword evidence="1" id="KW-1133">Transmembrane helix</keyword>
<feature type="transmembrane region" description="Helical" evidence="1">
    <location>
        <begin position="59"/>
        <end position="82"/>
    </location>
</feature>
<protein>
    <recommendedName>
        <fullName evidence="7">Zinc-ribbon domain-containing protein</fullName>
    </recommendedName>
</protein>
<keyword evidence="6" id="KW-1185">Reference proteome</keyword>
<evidence type="ECO:0000256" key="1">
    <source>
        <dbReference type="SAM" id="Phobius"/>
    </source>
</evidence>
<sequence length="595" mass="67136">MEKFCKQCGHEAKISDKMCTNCGTKLVEQQPQQTTLQTQFNTNVKPHRANKQMPKQLKIIFSFALAFAVLLSGFTVWANLYFSKDSTEDRFFTALENKNSEQLGNLLVHENGQFPSKGEIEAFLKLAQDLKEDELKEFIAIRPAGKFIGIFQMYKVSAIEQFAYYDGLSDGIEMKFNQSEIQSKKQSDGITYGPLLPGIYTVNVSLDNHFGKSKTDIKLKLANPLSDKILMDELPIGEASAFIMNYDKYLMSDSYLLVNDQKIKIDENGDSEKFGPIFLDGSQEVKVVVNFPWGTVESPAYKMDASYKDFSAAFLSEEQLKKTKDLLLTFGEQMQNAKAHLTTDVLTSATEILKEDFLAFEIAPLVQENIFYTGKLNKVEINTDFLSFKDGLLIVPTTFDYSYGFFSYGDEPVSMDDFELRSYVGLAFDNTNNEWKVSYIEASDQVAVEPTVTLEGSGQVYAPNTEAVTAMQENSIRVELQSFMESYTIASVDAINWGDIAYMRPYITADGPRYKEAKDYIAYLVNAGITEEFVSVEVVDFIGSGDGSYHVTTVEEFIIYYPNGQAHKTFETVTEVRNIIGTWKVNKLISTKEIE</sequence>
<name>A0A0A3HUT5_9BACL</name>